<name>A0A1V4IF75_9CLOT</name>
<reference evidence="2 3" key="1">
    <citation type="submission" date="2017-03" db="EMBL/GenBank/DDBJ databases">
        <title>Genome sequence of Clostridium chromiireducens DSM 23318.</title>
        <authorList>
            <person name="Poehlein A."/>
            <person name="Daniel R."/>
        </authorList>
    </citation>
    <scope>NUCLEOTIDE SEQUENCE [LARGE SCALE GENOMIC DNA]</scope>
    <source>
        <strain evidence="2 3">DSM 23318</strain>
    </source>
</reference>
<proteinExistence type="predicted"/>
<feature type="domain" description="HD-GYP" evidence="1">
    <location>
        <begin position="5"/>
        <end position="199"/>
    </location>
</feature>
<evidence type="ECO:0000259" key="1">
    <source>
        <dbReference type="PROSITE" id="PS51832"/>
    </source>
</evidence>
<dbReference type="EC" id="3.1.4.52" evidence="2"/>
<dbReference type="Pfam" id="PF13487">
    <property type="entry name" value="HD_5"/>
    <property type="match status" value="2"/>
</dbReference>
<dbReference type="PROSITE" id="PS51832">
    <property type="entry name" value="HD_GYP"/>
    <property type="match status" value="2"/>
</dbReference>
<dbReference type="InterPro" id="IPR003607">
    <property type="entry name" value="HD/PDEase_dom"/>
</dbReference>
<dbReference type="Gene3D" id="1.10.3210.10">
    <property type="entry name" value="Hypothetical protein af1432"/>
    <property type="match status" value="2"/>
</dbReference>
<sequence length="419" mass="48243">MLFRLNEFFMAVSFALDFVEMDILGMTSNHGKRTAYISISIAKEMGLSSEELHDVAALAMLHDNGLSEYSLHKKLATKELKNAALLEGVKEHCTIGEKNIKNYPLLTNVKNIIKYHHERYDGTGFFNLRGEEIPLISQIIAIADALEKSFDLQNNNHDMRNKVYEFVAHQENISFSSRIIKAFLKVTEDEEFWINLKNDFVSIALKKEIPEYSLELSFEEINNITNVLSKIIDSKSRYTQKHSQSLSEKAAIMADFYDLEQEEKMKLIIAADLHDIGKLAIPNYILDKPGKLSDEEFSIIKKHPDYTRLALQEIKGFEEITEWASNHHEKLNGKGYPIGMGNKELDFNSRLMTCLDIYQALTEERPYRKGLSHEKAMEILNNMIDDGFIDTKITKDIDYVFSKSEYIDKKLKIMDAMKV</sequence>
<dbReference type="STRING" id="225345.CLCHR_37770"/>
<dbReference type="SUPFAM" id="SSF109604">
    <property type="entry name" value="HD-domain/PDEase-like"/>
    <property type="match status" value="2"/>
</dbReference>
<dbReference type="AlphaFoldDB" id="A0A1V4IF75"/>
<dbReference type="PANTHER" id="PTHR43155">
    <property type="entry name" value="CYCLIC DI-GMP PHOSPHODIESTERASE PA4108-RELATED"/>
    <property type="match status" value="1"/>
</dbReference>
<dbReference type="RefSeq" id="WP_079441434.1">
    <property type="nucleotide sequence ID" value="NZ_MZGT01000062.1"/>
</dbReference>
<dbReference type="PANTHER" id="PTHR43155:SF1">
    <property type="entry name" value="3'3'-CGAMP-SPECIFIC PHOSPHODIESTERASE 1"/>
    <property type="match status" value="1"/>
</dbReference>
<accession>A0A1V4IF75</accession>
<keyword evidence="3" id="KW-1185">Reference proteome</keyword>
<organism evidence="2 3">
    <name type="scientific">Clostridium chromiireducens</name>
    <dbReference type="NCBI Taxonomy" id="225345"/>
    <lineage>
        <taxon>Bacteria</taxon>
        <taxon>Bacillati</taxon>
        <taxon>Bacillota</taxon>
        <taxon>Clostridia</taxon>
        <taxon>Eubacteriales</taxon>
        <taxon>Clostridiaceae</taxon>
        <taxon>Clostridium</taxon>
    </lineage>
</organism>
<dbReference type="OrthoDB" id="9804747at2"/>
<comment type="caution">
    <text evidence="2">The sequence shown here is derived from an EMBL/GenBank/DDBJ whole genome shotgun (WGS) entry which is preliminary data.</text>
</comment>
<dbReference type="CDD" id="cd00077">
    <property type="entry name" value="HDc"/>
    <property type="match status" value="2"/>
</dbReference>
<dbReference type="GO" id="GO:0071111">
    <property type="term" value="F:cyclic-guanylate-specific phosphodiesterase activity"/>
    <property type="evidence" value="ECO:0007669"/>
    <property type="project" value="UniProtKB-EC"/>
</dbReference>
<evidence type="ECO:0000313" key="2">
    <source>
        <dbReference type="EMBL" id="OPJ58658.1"/>
    </source>
</evidence>
<protein>
    <submittedName>
        <fullName evidence="2">Cyclic di-GMP phosphodiesterase response regulator RpfG</fullName>
        <ecNumber evidence="2">3.1.4.52</ecNumber>
    </submittedName>
</protein>
<keyword evidence="2" id="KW-0378">Hydrolase</keyword>
<gene>
    <name evidence="2" type="primary">rpfG_9</name>
    <name evidence="2" type="ORF">CLCHR_37770</name>
</gene>
<feature type="domain" description="HD-GYP" evidence="1">
    <location>
        <begin position="217"/>
        <end position="412"/>
    </location>
</feature>
<dbReference type="EMBL" id="MZGT01000062">
    <property type="protein sequence ID" value="OPJ58658.1"/>
    <property type="molecule type" value="Genomic_DNA"/>
</dbReference>
<dbReference type="Proteomes" id="UP000191056">
    <property type="component" value="Unassembled WGS sequence"/>
</dbReference>
<dbReference type="SMART" id="SM00471">
    <property type="entry name" value="HDc"/>
    <property type="match status" value="2"/>
</dbReference>
<evidence type="ECO:0000313" key="3">
    <source>
        <dbReference type="Proteomes" id="UP000191056"/>
    </source>
</evidence>
<dbReference type="InterPro" id="IPR037522">
    <property type="entry name" value="HD_GYP_dom"/>
</dbReference>